<gene>
    <name evidence="1" type="ORF">AAF712_000357</name>
</gene>
<dbReference type="EMBL" id="JBBXMP010000001">
    <property type="protein sequence ID" value="KAL0072594.1"/>
    <property type="molecule type" value="Genomic_DNA"/>
</dbReference>
<keyword evidence="2" id="KW-1185">Reference proteome</keyword>
<reference evidence="1 2" key="1">
    <citation type="submission" date="2024-05" db="EMBL/GenBank/DDBJ databases">
        <title>A draft genome resource for the thread blight pathogen Marasmius tenuissimus strain MS-2.</title>
        <authorList>
            <person name="Yulfo-Soto G.E."/>
            <person name="Baruah I.K."/>
            <person name="Amoako-Attah I."/>
            <person name="Bukari Y."/>
            <person name="Meinhardt L.W."/>
            <person name="Bailey B.A."/>
            <person name="Cohen S.P."/>
        </authorList>
    </citation>
    <scope>NUCLEOTIDE SEQUENCE [LARGE SCALE GENOMIC DNA]</scope>
    <source>
        <strain evidence="1 2">MS-2</strain>
    </source>
</reference>
<dbReference type="Proteomes" id="UP001437256">
    <property type="component" value="Unassembled WGS sequence"/>
</dbReference>
<evidence type="ECO:0000313" key="1">
    <source>
        <dbReference type="EMBL" id="KAL0072594.1"/>
    </source>
</evidence>
<sequence>MDEAKIFCAISSMSYSLRKEVETLKSSRGRSWEEFKKEIESAWAIDAKYGSHEALRRVIDEFATMSLQVSESRFNAFVRRFRMEAAKLQKPPALLSNKTLVDMFLKAFDYMAMKDHWGGDAEESERRKQDPYTLEEVIGEAEMIMKSGSGYAYMQTSSESKMKRDAAEVPVPREVRQGTLRTHGKSEPAKKTELDDDTMKVLAKVDTYDTKLKTFQSDMEQFQTRVIENLQKCEKTLDNDLVELRKLIMTSATREAPKASYS</sequence>
<organism evidence="1 2">
    <name type="scientific">Marasmius tenuissimus</name>
    <dbReference type="NCBI Taxonomy" id="585030"/>
    <lineage>
        <taxon>Eukaryota</taxon>
        <taxon>Fungi</taxon>
        <taxon>Dikarya</taxon>
        <taxon>Basidiomycota</taxon>
        <taxon>Agaricomycotina</taxon>
        <taxon>Agaricomycetes</taxon>
        <taxon>Agaricomycetidae</taxon>
        <taxon>Agaricales</taxon>
        <taxon>Marasmiineae</taxon>
        <taxon>Marasmiaceae</taxon>
        <taxon>Marasmius</taxon>
    </lineage>
</organism>
<name>A0ABR3AI24_9AGAR</name>
<protein>
    <submittedName>
        <fullName evidence="1">Uncharacterized protein</fullName>
    </submittedName>
</protein>
<comment type="caution">
    <text evidence="1">The sequence shown here is derived from an EMBL/GenBank/DDBJ whole genome shotgun (WGS) entry which is preliminary data.</text>
</comment>
<accession>A0ABR3AI24</accession>
<evidence type="ECO:0000313" key="2">
    <source>
        <dbReference type="Proteomes" id="UP001437256"/>
    </source>
</evidence>
<proteinExistence type="predicted"/>